<accession>A0ABY3HRD6</accession>
<dbReference type="InterPro" id="IPR002686">
    <property type="entry name" value="Transposase_17"/>
</dbReference>
<dbReference type="InterPro" id="IPR036515">
    <property type="entry name" value="Transposase_17_sf"/>
</dbReference>
<name>A0ABY3HRD6_9BACT</name>
<gene>
    <name evidence="2" type="primary">tnpA</name>
    <name evidence="2" type="ORF">ESW18_02680</name>
</gene>
<organism evidence="2 3">
    <name type="scientific">Algoriphagus ratkowskyi</name>
    <dbReference type="NCBI Taxonomy" id="57028"/>
    <lineage>
        <taxon>Bacteria</taxon>
        <taxon>Pseudomonadati</taxon>
        <taxon>Bacteroidota</taxon>
        <taxon>Cytophagia</taxon>
        <taxon>Cytophagales</taxon>
        <taxon>Cyclobacteriaceae</taxon>
        <taxon>Algoriphagus</taxon>
    </lineage>
</organism>
<evidence type="ECO:0000313" key="2">
    <source>
        <dbReference type="EMBL" id="TXD79160.1"/>
    </source>
</evidence>
<dbReference type="SMART" id="SM01321">
    <property type="entry name" value="Y1_Tnp"/>
    <property type="match status" value="1"/>
</dbReference>
<dbReference type="RefSeq" id="WP_146849400.1">
    <property type="nucleotide sequence ID" value="NZ_VORV01000002.1"/>
</dbReference>
<feature type="domain" description="Transposase IS200-like" evidence="1">
    <location>
        <begin position="5"/>
        <end position="117"/>
    </location>
</feature>
<dbReference type="EMBL" id="VORV01000002">
    <property type="protein sequence ID" value="TXD79160.1"/>
    <property type="molecule type" value="Genomic_DNA"/>
</dbReference>
<comment type="caution">
    <text evidence="2">The sequence shown here is derived from an EMBL/GenBank/DDBJ whole genome shotgun (WGS) entry which is preliminary data.</text>
</comment>
<dbReference type="SUPFAM" id="SSF143422">
    <property type="entry name" value="Transposase IS200-like"/>
    <property type="match status" value="1"/>
</dbReference>
<keyword evidence="3" id="KW-1185">Reference proteome</keyword>
<dbReference type="PANTHER" id="PTHR33360:SF2">
    <property type="entry name" value="TRANSPOSASE FOR INSERTION SEQUENCE ELEMENT IS200"/>
    <property type="match status" value="1"/>
</dbReference>
<dbReference type="PANTHER" id="PTHR33360">
    <property type="entry name" value="TRANSPOSASE FOR INSERTION SEQUENCE ELEMENT IS200"/>
    <property type="match status" value="1"/>
</dbReference>
<dbReference type="Proteomes" id="UP000321927">
    <property type="component" value="Unassembled WGS sequence"/>
</dbReference>
<evidence type="ECO:0000313" key="3">
    <source>
        <dbReference type="Proteomes" id="UP000321927"/>
    </source>
</evidence>
<proteinExistence type="predicted"/>
<evidence type="ECO:0000259" key="1">
    <source>
        <dbReference type="SMART" id="SM01321"/>
    </source>
</evidence>
<dbReference type="NCBIfam" id="NF033573">
    <property type="entry name" value="transpos_IS200"/>
    <property type="match status" value="1"/>
</dbReference>
<sequence>MPQSLAKVYLHVIFSTKDRTPFVSPKNKPTLEAYLVSVAFNLGIYTEEIYINPDHLHWLCTLPRTLTIADMIQKVKIPSSNKMTEIGPKEFHWQKGYGAFSVSQSKLEIVKKYIQNQERHHQHMSFQEEYIKFLEEYGIDYDTKYVWD</sequence>
<protein>
    <submittedName>
        <fullName evidence="2">IS200/IS605 family transposase</fullName>
    </submittedName>
</protein>
<dbReference type="Pfam" id="PF01797">
    <property type="entry name" value="Y1_Tnp"/>
    <property type="match status" value="1"/>
</dbReference>
<dbReference type="Gene3D" id="3.30.70.1290">
    <property type="entry name" value="Transposase IS200-like"/>
    <property type="match status" value="1"/>
</dbReference>
<reference evidence="2 3" key="1">
    <citation type="submission" date="2019-08" db="EMBL/GenBank/DDBJ databases">
        <title>Genome of Algoriphagus ratkowskyi IC026.</title>
        <authorList>
            <person name="Bowman J.P."/>
        </authorList>
    </citation>
    <scope>NUCLEOTIDE SEQUENCE [LARGE SCALE GENOMIC DNA]</scope>
    <source>
        <strain evidence="2 3">IC026</strain>
    </source>
</reference>